<proteinExistence type="predicted"/>
<dbReference type="SMART" id="SM00060">
    <property type="entry name" value="FN3"/>
    <property type="match status" value="3"/>
</dbReference>
<keyword evidence="3" id="KW-1185">Reference proteome</keyword>
<accession>A0A398C9L0</accession>
<dbReference type="PANTHER" id="PTHR34720">
    <property type="entry name" value="MICROCYSTIN DEPENDENT PROTEIN"/>
    <property type="match status" value="1"/>
</dbReference>
<dbReference type="CDD" id="cd00063">
    <property type="entry name" value="FN3"/>
    <property type="match status" value="3"/>
</dbReference>
<sequence>MTYSPNAPGFDGIVKVLDAGNTVQATINITATHLSDPVNNYLQDMRVAPLLNGGFVVVWTEVDKATSSTPANFYALFDNAGTLTKSTSALASVSGYAPQVVGLTGGGFATAVLNGSKVYVNAYSYVAGNYVHNTETTVGDSTNPAPNPGSDPDIGKLWFLGGLNLAALSDGSFVITGAVYDWVSSTYTPLGDFVFKLASDGTAANFASGVNYARVNWSQGQTNDTTLVTSFNGGFATLNQQASIDWEVTVFNNDGSLVTTDIQNVTVGGSGGGARTYTAARIFPASATIAATRYWGNPSGVGNASASFGMNGSNLVAMMLNDAGGFSTGTISPATGALIGSVVDSGITVPAVANTTTPPNPALVTPFYLPDGGGGYSLLYSASGTDSSGYIHSDLYQVGLTAIPLPDAPTGLSATPGNAQATISFTAGSDNGSPITNYQYSLDAGAHWTSFTPAATSSPVSITGLTNGTAYSVTLRAVNAGGGGAASAAVGVTPYTVPGAPTIGTATAGSGQASVAFTAPASNGGSAITGYTVTSNPGGLTGTGAASPITVTGLTSGTAYTFTVTATNAAGTGSASAASNSVTPKGAQTITFANPGAQNFGTTPTLTATATSGLAVAFTSATTGVCTVTSGGALTFVTAGNCTIHADQAGDGTYLAAPQVSQTFAVNAVVPGAPTIGTATAGSGQASVAFTAPASNGGSAITGYTVTSNPGGLTGTGATSPITVTGLTNGTAYTFTVTATNTAGTGSASAA</sequence>
<dbReference type="Proteomes" id="UP000266302">
    <property type="component" value="Unassembled WGS sequence"/>
</dbReference>
<dbReference type="SUPFAM" id="SSF49265">
    <property type="entry name" value="Fibronectin type III"/>
    <property type="match status" value="2"/>
</dbReference>
<evidence type="ECO:0000313" key="3">
    <source>
        <dbReference type="Proteomes" id="UP000266302"/>
    </source>
</evidence>
<dbReference type="PRINTS" id="PR00014">
    <property type="entry name" value="FNTYPEIII"/>
</dbReference>
<evidence type="ECO:0000313" key="2">
    <source>
        <dbReference type="EMBL" id="RID97777.1"/>
    </source>
</evidence>
<evidence type="ECO:0000259" key="1">
    <source>
        <dbReference type="PROSITE" id="PS50853"/>
    </source>
</evidence>
<dbReference type="InterPro" id="IPR036116">
    <property type="entry name" value="FN3_sf"/>
</dbReference>
<dbReference type="PROSITE" id="PS50853">
    <property type="entry name" value="FN3"/>
    <property type="match status" value="3"/>
</dbReference>
<dbReference type="AlphaFoldDB" id="A0A398C9L0"/>
<dbReference type="Gene3D" id="2.60.40.10">
    <property type="entry name" value="Immunoglobulins"/>
    <property type="match status" value="3"/>
</dbReference>
<dbReference type="Pfam" id="PF00041">
    <property type="entry name" value="fn3"/>
    <property type="match status" value="3"/>
</dbReference>
<reference evidence="2 3" key="1">
    <citation type="submission" date="2018-09" db="EMBL/GenBank/DDBJ databases">
        <title>Draft genome of Simplicispira sp. NY-02.</title>
        <authorList>
            <person name="Im W.T."/>
        </authorList>
    </citation>
    <scope>NUCLEOTIDE SEQUENCE [LARGE SCALE GENOMIC DNA]</scope>
    <source>
        <strain evidence="2 3">NY-02</strain>
    </source>
</reference>
<organism evidence="2 3">
    <name type="scientific">Simplicispira hankyongi</name>
    <dbReference type="NCBI Taxonomy" id="2315688"/>
    <lineage>
        <taxon>Bacteria</taxon>
        <taxon>Pseudomonadati</taxon>
        <taxon>Pseudomonadota</taxon>
        <taxon>Betaproteobacteria</taxon>
        <taxon>Burkholderiales</taxon>
        <taxon>Comamonadaceae</taxon>
        <taxon>Simplicispira</taxon>
    </lineage>
</organism>
<comment type="caution">
    <text evidence="2">The sequence shown here is derived from an EMBL/GenBank/DDBJ whole genome shotgun (WGS) entry which is preliminary data.</text>
</comment>
<feature type="non-terminal residue" evidence="2">
    <location>
        <position position="751"/>
    </location>
</feature>
<gene>
    <name evidence="2" type="ORF">D3F03_12050</name>
</gene>
<dbReference type="InterPro" id="IPR003961">
    <property type="entry name" value="FN3_dom"/>
</dbReference>
<feature type="domain" description="Fibronectin type-III" evidence="1">
    <location>
        <begin position="670"/>
        <end position="751"/>
    </location>
</feature>
<protein>
    <submittedName>
        <fullName evidence="2">Fibronectin type III domain-containing protein</fullName>
    </submittedName>
</protein>
<feature type="domain" description="Fibronectin type-III" evidence="1">
    <location>
        <begin position="405"/>
        <end position="496"/>
    </location>
</feature>
<dbReference type="RefSeq" id="WP_147414724.1">
    <property type="nucleotide sequence ID" value="NZ_QXJC01000005.1"/>
</dbReference>
<dbReference type="PANTHER" id="PTHR34720:SF9">
    <property type="entry name" value="BLR4714 PROTEIN"/>
    <property type="match status" value="1"/>
</dbReference>
<dbReference type="InterPro" id="IPR013783">
    <property type="entry name" value="Ig-like_fold"/>
</dbReference>
<feature type="domain" description="Fibronectin type-III" evidence="1">
    <location>
        <begin position="497"/>
        <end position="586"/>
    </location>
</feature>
<name>A0A398C9L0_9BURK</name>
<dbReference type="EMBL" id="QXJC01000005">
    <property type="protein sequence ID" value="RID97777.1"/>
    <property type="molecule type" value="Genomic_DNA"/>
</dbReference>